<dbReference type="AlphaFoldDB" id="A0A8J3PH00"/>
<dbReference type="EMBL" id="BONJ01000029">
    <property type="protein sequence ID" value="GIG16832.1"/>
    <property type="molecule type" value="Genomic_DNA"/>
</dbReference>
<dbReference type="InterPro" id="IPR046036">
    <property type="entry name" value="DUF5994"/>
</dbReference>
<feature type="region of interest" description="Disordered" evidence="1">
    <location>
        <begin position="103"/>
        <end position="140"/>
    </location>
</feature>
<evidence type="ECO:0000313" key="2">
    <source>
        <dbReference type="EMBL" id="GIG16832.1"/>
    </source>
</evidence>
<dbReference type="Proteomes" id="UP000660339">
    <property type="component" value="Unassembled WGS sequence"/>
</dbReference>
<keyword evidence="3" id="KW-1185">Reference proteome</keyword>
<protein>
    <submittedName>
        <fullName evidence="2">Uncharacterized protein</fullName>
    </submittedName>
</protein>
<organism evidence="2 3">
    <name type="scientific">Catellatospora methionotrophica</name>
    <dbReference type="NCBI Taxonomy" id="121620"/>
    <lineage>
        <taxon>Bacteria</taxon>
        <taxon>Bacillati</taxon>
        <taxon>Actinomycetota</taxon>
        <taxon>Actinomycetes</taxon>
        <taxon>Micromonosporales</taxon>
        <taxon>Micromonosporaceae</taxon>
        <taxon>Catellatospora</taxon>
    </lineage>
</organism>
<evidence type="ECO:0000256" key="1">
    <source>
        <dbReference type="SAM" id="MobiDB-lite"/>
    </source>
</evidence>
<evidence type="ECO:0000313" key="3">
    <source>
        <dbReference type="Proteomes" id="UP000660339"/>
    </source>
</evidence>
<comment type="caution">
    <text evidence="2">The sequence shown here is derived from an EMBL/GenBank/DDBJ whole genome shotgun (WGS) entry which is preliminary data.</text>
</comment>
<reference evidence="2" key="1">
    <citation type="submission" date="2021-01" db="EMBL/GenBank/DDBJ databases">
        <title>Whole genome shotgun sequence of Catellatospora methionotrophica NBRC 14553.</title>
        <authorList>
            <person name="Komaki H."/>
            <person name="Tamura T."/>
        </authorList>
    </citation>
    <scope>NUCLEOTIDE SEQUENCE</scope>
    <source>
        <strain evidence="2">NBRC 14553</strain>
    </source>
</reference>
<proteinExistence type="predicted"/>
<sequence>MEVPALVLALAQRYGRIRHVMLSSATWGSGDRRLAVGTGAVRMGWFASQNGALAIAITDRDDQLDLLVVPPAATAAAAETALARAADPANTMRAPDILAAAAAPGSAKRATGGNGDRRAAWDNEGGSTAPDVSADLAGAR</sequence>
<accession>A0A8J3PH00</accession>
<gene>
    <name evidence="2" type="ORF">Cme02nite_51640</name>
</gene>
<dbReference type="Pfam" id="PF19457">
    <property type="entry name" value="DUF5994"/>
    <property type="match status" value="1"/>
</dbReference>
<name>A0A8J3PH00_9ACTN</name>